<dbReference type="EMBL" id="MU267092">
    <property type="protein sequence ID" value="KAH7917377.1"/>
    <property type="molecule type" value="Genomic_DNA"/>
</dbReference>
<evidence type="ECO:0000313" key="1">
    <source>
        <dbReference type="EMBL" id="KAH7917377.1"/>
    </source>
</evidence>
<name>A0ACB8AVI7_9AGAM</name>
<protein>
    <submittedName>
        <fullName evidence="1">Uncharacterized protein</fullName>
    </submittedName>
</protein>
<evidence type="ECO:0000313" key="2">
    <source>
        <dbReference type="Proteomes" id="UP000790709"/>
    </source>
</evidence>
<organism evidence="1 2">
    <name type="scientific">Leucogyrophana mollusca</name>
    <dbReference type="NCBI Taxonomy" id="85980"/>
    <lineage>
        <taxon>Eukaryota</taxon>
        <taxon>Fungi</taxon>
        <taxon>Dikarya</taxon>
        <taxon>Basidiomycota</taxon>
        <taxon>Agaricomycotina</taxon>
        <taxon>Agaricomycetes</taxon>
        <taxon>Agaricomycetidae</taxon>
        <taxon>Boletales</taxon>
        <taxon>Boletales incertae sedis</taxon>
        <taxon>Leucogyrophana</taxon>
    </lineage>
</organism>
<gene>
    <name evidence="1" type="ORF">BV22DRAFT_979951</name>
</gene>
<sequence>REEIKRYNRGEGPGPNGDDLRWDMRGQPSSEWNKRVVNILLEKLLQKKEKEKWSLPERSDAYFADAIREKFGRVRTIWRAAQPRMTEDDELENENDVEERMIANKDQQLKRARMNERRYNGEEEAADAMVWEWLKDIVERLGEDGMSSEESSVEDEVDVVLRTKIMPWRRDISRELAIIDKQRLLDNDIY</sequence>
<keyword evidence="2" id="KW-1185">Reference proteome</keyword>
<dbReference type="Proteomes" id="UP000790709">
    <property type="component" value="Unassembled WGS sequence"/>
</dbReference>
<feature type="non-terminal residue" evidence="1">
    <location>
        <position position="1"/>
    </location>
</feature>
<accession>A0ACB8AVI7</accession>
<comment type="caution">
    <text evidence="1">The sequence shown here is derived from an EMBL/GenBank/DDBJ whole genome shotgun (WGS) entry which is preliminary data.</text>
</comment>
<proteinExistence type="predicted"/>
<reference evidence="1" key="1">
    <citation type="journal article" date="2021" name="New Phytol.">
        <title>Evolutionary innovations through gain and loss of genes in the ectomycorrhizal Boletales.</title>
        <authorList>
            <person name="Wu G."/>
            <person name="Miyauchi S."/>
            <person name="Morin E."/>
            <person name="Kuo A."/>
            <person name="Drula E."/>
            <person name="Varga T."/>
            <person name="Kohler A."/>
            <person name="Feng B."/>
            <person name="Cao Y."/>
            <person name="Lipzen A."/>
            <person name="Daum C."/>
            <person name="Hundley H."/>
            <person name="Pangilinan J."/>
            <person name="Johnson J."/>
            <person name="Barry K."/>
            <person name="LaButti K."/>
            <person name="Ng V."/>
            <person name="Ahrendt S."/>
            <person name="Min B."/>
            <person name="Choi I.G."/>
            <person name="Park H."/>
            <person name="Plett J.M."/>
            <person name="Magnuson J."/>
            <person name="Spatafora J.W."/>
            <person name="Nagy L.G."/>
            <person name="Henrissat B."/>
            <person name="Grigoriev I.V."/>
            <person name="Yang Z.L."/>
            <person name="Xu J."/>
            <person name="Martin F.M."/>
        </authorList>
    </citation>
    <scope>NUCLEOTIDE SEQUENCE</scope>
    <source>
        <strain evidence="1">KUC20120723A-06</strain>
    </source>
</reference>
<feature type="non-terminal residue" evidence="1">
    <location>
        <position position="190"/>
    </location>
</feature>